<feature type="transmembrane region" description="Helical" evidence="1">
    <location>
        <begin position="765"/>
        <end position="788"/>
    </location>
</feature>
<keyword evidence="1" id="KW-0812">Transmembrane</keyword>
<keyword evidence="1" id="KW-1133">Transmembrane helix</keyword>
<dbReference type="AlphaFoldDB" id="A0A0F9KDS7"/>
<comment type="caution">
    <text evidence="2">The sequence shown here is derived from an EMBL/GenBank/DDBJ whole genome shotgun (WGS) entry which is preliminary data.</text>
</comment>
<evidence type="ECO:0000256" key="1">
    <source>
        <dbReference type="SAM" id="Phobius"/>
    </source>
</evidence>
<protein>
    <submittedName>
        <fullName evidence="2">Uncharacterized protein</fullName>
    </submittedName>
</protein>
<name>A0A0F9KDS7_9ZZZZ</name>
<proteinExistence type="predicted"/>
<reference evidence="2" key="1">
    <citation type="journal article" date="2015" name="Nature">
        <title>Complex archaea that bridge the gap between prokaryotes and eukaryotes.</title>
        <authorList>
            <person name="Spang A."/>
            <person name="Saw J.H."/>
            <person name="Jorgensen S.L."/>
            <person name="Zaremba-Niedzwiedzka K."/>
            <person name="Martijn J."/>
            <person name="Lind A.E."/>
            <person name="van Eijk R."/>
            <person name="Schleper C."/>
            <person name="Guy L."/>
            <person name="Ettema T.J."/>
        </authorList>
    </citation>
    <scope>NUCLEOTIDE SEQUENCE</scope>
</reference>
<organism evidence="2">
    <name type="scientific">marine sediment metagenome</name>
    <dbReference type="NCBI Taxonomy" id="412755"/>
    <lineage>
        <taxon>unclassified sequences</taxon>
        <taxon>metagenomes</taxon>
        <taxon>ecological metagenomes</taxon>
    </lineage>
</organism>
<accession>A0A0F9KDS7</accession>
<evidence type="ECO:0000313" key="2">
    <source>
        <dbReference type="EMBL" id="KKM13465.1"/>
    </source>
</evidence>
<dbReference type="EMBL" id="LAZR01015375">
    <property type="protein sequence ID" value="KKM13465.1"/>
    <property type="molecule type" value="Genomic_DNA"/>
</dbReference>
<gene>
    <name evidence="2" type="ORF">LCGC14_1715950</name>
</gene>
<feature type="non-terminal residue" evidence="2">
    <location>
        <position position="1"/>
    </location>
</feature>
<sequence>KYGQVPNQKIFNYIQFIAHEKGTYKLLISATNPTSPGFLNLEFVDFKVTNLPVDELKTAGDGDEFPSFQEQLDDEWDTEWFRIEGDGGDIYNLDIGYDYFIKEPLINIYSPSKWGYKADHNVSTGTHEIYFTRSGYVYISFTDIEGYGQYKASLYLREIPEVDINIGDHVNLKVSNDEKVAINFTIEEDSFVRFNYTQYGGGLANISSFDVLYSFIYEDAKKLDGYQIIQPLVNKTMDDMIFYYYYFPKGDYEAIIKNADITSNSIFQIDSKFVSIYNNTIPINSLSHLNLNPSQFLSFALNQDDYYDELYDARYVYINITAPGQYILNTTIDSSNVIASPRTPSFVVYHNETAPSIDYDKTLEASAQDNLNFSVFTQDDDALYLAYPHKWINLAINFSQLGININRDLVYSVWNDIGDFDEVTPISDTTNEFVSNGTIILDTDDNDYRDWVKGCDNFDLLDINEDDFYWLQILCNDPYNDTGDGDIIPIIDVIEISNFTLDLSLNLALVGDSGYQYCDFWEPPIGTEPSFIFINETTLTNDTILFNTDAPYINFFENGLYKLLVIPHGWVDDLPVTVNFAIENYWTYRAESRYDITGITNITVLNPSPDLYKYQINTYTASGYAHDDGTLYEYGLIASYGRHRRTPARLGNNSYYALECLVEPYKWTQLVVSSVNLVNFSLYIAQDLPWIDNSGPNNELVKLGNSSVDTTYEFGVFDDKFYLIFEVYNSTSNSITFRLDLNQYDTAELLARTPIASHTSTGFNLGFTLILAIVIPAAVGAVVVVYILKRKGRILTKTP</sequence>
<keyword evidence="1" id="KW-0472">Membrane</keyword>